<name>A0A518C1M2_9BACT</name>
<dbReference type="KEGG" id="bvo:Pan97_00920"/>
<feature type="region of interest" description="Disordered" evidence="1">
    <location>
        <begin position="93"/>
        <end position="115"/>
    </location>
</feature>
<dbReference type="RefSeq" id="WP_144969695.1">
    <property type="nucleotide sequence ID" value="NZ_CP036289.1"/>
</dbReference>
<evidence type="ECO:0000313" key="3">
    <source>
        <dbReference type="EMBL" id="QDU73125.1"/>
    </source>
</evidence>
<organism evidence="3 4">
    <name type="scientific">Bremerella volcania</name>
    <dbReference type="NCBI Taxonomy" id="2527984"/>
    <lineage>
        <taxon>Bacteria</taxon>
        <taxon>Pseudomonadati</taxon>
        <taxon>Planctomycetota</taxon>
        <taxon>Planctomycetia</taxon>
        <taxon>Pirellulales</taxon>
        <taxon>Pirellulaceae</taxon>
        <taxon>Bremerella</taxon>
    </lineage>
</organism>
<dbReference type="AlphaFoldDB" id="A0A518C1M2"/>
<dbReference type="Pfam" id="PF12275">
    <property type="entry name" value="DUF3616"/>
    <property type="match status" value="1"/>
</dbReference>
<dbReference type="OrthoDB" id="423529at2"/>
<reference evidence="4" key="1">
    <citation type="submission" date="2019-02" db="EMBL/GenBank/DDBJ databases">
        <title>Deep-cultivation of Planctomycetes and their phenomic and genomic characterization uncovers novel biology.</title>
        <authorList>
            <person name="Wiegand S."/>
            <person name="Jogler M."/>
            <person name="Boedeker C."/>
            <person name="Pinto D."/>
            <person name="Vollmers J."/>
            <person name="Rivas-Marin E."/>
            <person name="Kohn T."/>
            <person name="Peeters S.H."/>
            <person name="Heuer A."/>
            <person name="Rast P."/>
            <person name="Oberbeckmann S."/>
            <person name="Bunk B."/>
            <person name="Jeske O."/>
            <person name="Meyerdierks A."/>
            <person name="Storesund J.E."/>
            <person name="Kallscheuer N."/>
            <person name="Luecker S."/>
            <person name="Lage O.M."/>
            <person name="Pohl T."/>
            <person name="Merkel B.J."/>
            <person name="Hornburger P."/>
            <person name="Mueller R.-W."/>
            <person name="Bruemmer F."/>
            <person name="Labrenz M."/>
            <person name="Spormann A.M."/>
            <person name="Op den Camp H."/>
            <person name="Overmann J."/>
            <person name="Amann R."/>
            <person name="Jetten M.S.M."/>
            <person name="Mascher T."/>
            <person name="Medema M.H."/>
            <person name="Devos D.P."/>
            <person name="Kaster A.-K."/>
            <person name="Ovreas L."/>
            <person name="Rohde M."/>
            <person name="Galperin M.Y."/>
            <person name="Jogler C."/>
        </authorList>
    </citation>
    <scope>NUCLEOTIDE SEQUENCE [LARGE SCALE GENOMIC DNA]</scope>
    <source>
        <strain evidence="4">Pan97</strain>
    </source>
</reference>
<accession>A0A518C1M2</accession>
<proteinExistence type="predicted"/>
<protein>
    <recommendedName>
        <fullName evidence="2">DUF3616 domain-containing protein</fullName>
    </recommendedName>
</protein>
<feature type="domain" description="DUF3616" evidence="2">
    <location>
        <begin position="19"/>
        <end position="298"/>
    </location>
</feature>
<dbReference type="EMBL" id="CP036289">
    <property type="protein sequence ID" value="QDU73125.1"/>
    <property type="molecule type" value="Genomic_DNA"/>
</dbReference>
<feature type="compositionally biased region" description="Basic and acidic residues" evidence="1">
    <location>
        <begin position="95"/>
        <end position="115"/>
    </location>
</feature>
<evidence type="ECO:0000313" key="4">
    <source>
        <dbReference type="Proteomes" id="UP000318626"/>
    </source>
</evidence>
<gene>
    <name evidence="3" type="ORF">Pan97_00920</name>
</gene>
<dbReference type="Proteomes" id="UP000318626">
    <property type="component" value="Chromosome"/>
</dbReference>
<sequence length="313" mass="34224">MQQLGLWTFRGQIDSSNDISAIAVIEGGQFVAIAGDEGASVQILRRRGPGDYDVHDAIDLSEQLDDDESEIDIEGLAFSGGRLYVLGSHSKRRAKLDPRSSQKENRKLLKQRDKQPDRQGLFEIDYLGVGKFASEVKSCDLLPTLKADKTLSPFLAIPSKENGIDLEGLAAHGDDLIVGFRGPILREGLVPILKLDFDKPDDADLLFVHFGGRGVRDLVRTSSVYLVLAGPMRDEPISYRIYLWNGEDATPGHDRDPASVPRLLGEVPLPHLGAKPEGIGLIEETDAYFDVVLVCDSSPMGSPTVLRIAKPID</sequence>
<dbReference type="InterPro" id="IPR022060">
    <property type="entry name" value="DUF3616"/>
</dbReference>
<keyword evidence="4" id="KW-1185">Reference proteome</keyword>
<evidence type="ECO:0000259" key="2">
    <source>
        <dbReference type="Pfam" id="PF12275"/>
    </source>
</evidence>
<evidence type="ECO:0000256" key="1">
    <source>
        <dbReference type="SAM" id="MobiDB-lite"/>
    </source>
</evidence>